<keyword evidence="4 5" id="KW-0418">Kinase</keyword>
<keyword evidence="3 5" id="KW-0808">Transferase</keyword>
<dbReference type="Pfam" id="PF00370">
    <property type="entry name" value="FGGY_N"/>
    <property type="match status" value="1"/>
</dbReference>
<dbReference type="InterPro" id="IPR043129">
    <property type="entry name" value="ATPase_NBD"/>
</dbReference>
<dbReference type="InterPro" id="IPR018484">
    <property type="entry name" value="FGGY_N"/>
</dbReference>
<reference evidence="8 9" key="1">
    <citation type="journal article" date="2012" name="Stand. Genomic Sci.">
        <title>Genome sequence of the ocean sediment bacterium Saccharomonospora marina type strain (XMU15(T)).</title>
        <authorList>
            <person name="Klenk H.P."/>
            <person name="Lu M."/>
            <person name="Lucas S."/>
            <person name="Lapidus A."/>
            <person name="Copeland A."/>
            <person name="Pitluck S."/>
            <person name="Goodwin L.A."/>
            <person name="Han C."/>
            <person name="Tapia R."/>
            <person name="Brambilla E.M."/>
            <person name="Potter G."/>
            <person name="Land M."/>
            <person name="Ivanova N."/>
            <person name="Rohde M."/>
            <person name="Goker M."/>
            <person name="Detter J.C."/>
            <person name="Li W.J."/>
            <person name="Kyrpides N.C."/>
            <person name="Woyke T."/>
        </authorList>
    </citation>
    <scope>NUCLEOTIDE SEQUENCE [LARGE SCALE GENOMIC DNA]</scope>
    <source>
        <strain evidence="8 9">XMU15</strain>
    </source>
</reference>
<evidence type="ECO:0000313" key="8">
    <source>
        <dbReference type="EMBL" id="EHR49626.1"/>
    </source>
</evidence>
<dbReference type="OrthoDB" id="9782710at2"/>
<evidence type="ECO:0000256" key="4">
    <source>
        <dbReference type="ARBA" id="ARBA00022777"/>
    </source>
</evidence>
<dbReference type="Proteomes" id="UP000004926">
    <property type="component" value="Chromosome"/>
</dbReference>
<sequence>MPTTRDCVVGIDVGTTSAKAVVIDDRSRVLGEAAQEYPTRYVGPSGAEQDPRHWWKASCRCVRAALDAAGVPATAVAAVAVSSQAPSVVALDARRQPLGPALLWLDRRGEQACRDRAAEGDRVVAVTGNRLDPYYAAPKLAWLLDNQPGLRSLVDSVVFAAGYVVHELTGVLCADTGHAGLSLLYDLRAGRWSEELARLWNLRSGWLPPLADPTEVVGSVRAEAAEATGLPRGTPVVAGLVDGAAASLESGVVAHGDVCEMTGQSTVVNAAVEASQASGLTGSLSVMPYVVPGRHLVFGSMVATGGILAWFRSRLGRGETFADLDELAATARPGAGGVLLLPYFLGERSPVWDSDARGAFVGMSLGTTRADLVRAILEGSAYGLAHNLAELASLGLRPPALRVVGGGARGRTWNRIKADVTGLAVELPRQSAGAPVGAALAAASGVGLVDDLADAARERFSVAERIEPDPDRHADYQRRYRVYRELHPALRTVHSMLAELRDADLTSADGGGS</sequence>
<evidence type="ECO:0000313" key="9">
    <source>
        <dbReference type="Proteomes" id="UP000004926"/>
    </source>
</evidence>
<evidence type="ECO:0000256" key="3">
    <source>
        <dbReference type="ARBA" id="ARBA00022679"/>
    </source>
</evidence>
<organism evidence="8 9">
    <name type="scientific">Saccharomonospora marina XMU15</name>
    <dbReference type="NCBI Taxonomy" id="882083"/>
    <lineage>
        <taxon>Bacteria</taxon>
        <taxon>Bacillati</taxon>
        <taxon>Actinomycetota</taxon>
        <taxon>Actinomycetes</taxon>
        <taxon>Pseudonocardiales</taxon>
        <taxon>Pseudonocardiaceae</taxon>
        <taxon>Saccharomonospora</taxon>
    </lineage>
</organism>
<dbReference type="PROSITE" id="PS00445">
    <property type="entry name" value="FGGY_KINASES_2"/>
    <property type="match status" value="1"/>
</dbReference>
<protein>
    <submittedName>
        <fullName evidence="8">Pentulose/hexulose kinase</fullName>
    </submittedName>
</protein>
<dbReference type="InterPro" id="IPR050406">
    <property type="entry name" value="FGGY_Carb_Kinase"/>
</dbReference>
<dbReference type="CDD" id="cd07808">
    <property type="entry name" value="ASKHA_NBD_FGGY_EcXK-like"/>
    <property type="match status" value="1"/>
</dbReference>
<dbReference type="EMBL" id="CM001439">
    <property type="protein sequence ID" value="EHR49626.1"/>
    <property type="molecule type" value="Genomic_DNA"/>
</dbReference>
<proteinExistence type="inferred from homology"/>
<dbReference type="GO" id="GO:0016301">
    <property type="term" value="F:kinase activity"/>
    <property type="evidence" value="ECO:0007669"/>
    <property type="project" value="UniProtKB-KW"/>
</dbReference>
<gene>
    <name evidence="8" type="ORF">SacmaDRAFT_1347</name>
</gene>
<dbReference type="SUPFAM" id="SSF53067">
    <property type="entry name" value="Actin-like ATPase domain"/>
    <property type="match status" value="2"/>
</dbReference>
<dbReference type="eggNOG" id="COG1070">
    <property type="taxonomic scope" value="Bacteria"/>
</dbReference>
<dbReference type="PANTHER" id="PTHR43095">
    <property type="entry name" value="SUGAR KINASE"/>
    <property type="match status" value="1"/>
</dbReference>
<dbReference type="Pfam" id="PF02782">
    <property type="entry name" value="FGGY_C"/>
    <property type="match status" value="1"/>
</dbReference>
<comment type="similarity">
    <text evidence="1 5">Belongs to the FGGY kinase family.</text>
</comment>
<evidence type="ECO:0000259" key="6">
    <source>
        <dbReference type="Pfam" id="PF00370"/>
    </source>
</evidence>
<keyword evidence="9" id="KW-1185">Reference proteome</keyword>
<accession>H5WZG4</accession>
<dbReference type="STRING" id="882083.SacmaDRAFT_1347"/>
<evidence type="ECO:0000256" key="5">
    <source>
        <dbReference type="RuleBase" id="RU003733"/>
    </source>
</evidence>
<evidence type="ECO:0000256" key="1">
    <source>
        <dbReference type="ARBA" id="ARBA00009156"/>
    </source>
</evidence>
<dbReference type="PIRSF" id="PIRSF000538">
    <property type="entry name" value="GlpK"/>
    <property type="match status" value="1"/>
</dbReference>
<dbReference type="GO" id="GO:0042732">
    <property type="term" value="P:D-xylose metabolic process"/>
    <property type="evidence" value="ECO:0007669"/>
    <property type="project" value="UniProtKB-KW"/>
</dbReference>
<dbReference type="PANTHER" id="PTHR43095:SF5">
    <property type="entry name" value="XYLULOSE KINASE"/>
    <property type="match status" value="1"/>
</dbReference>
<dbReference type="Gene3D" id="3.30.420.40">
    <property type="match status" value="2"/>
</dbReference>
<name>H5WZG4_9PSEU</name>
<dbReference type="InterPro" id="IPR000577">
    <property type="entry name" value="Carb_kinase_FGGY"/>
</dbReference>
<keyword evidence="2" id="KW-0859">Xylose metabolism</keyword>
<dbReference type="AlphaFoldDB" id="H5WZG4"/>
<dbReference type="GO" id="GO:0016773">
    <property type="term" value="F:phosphotransferase activity, alcohol group as acceptor"/>
    <property type="evidence" value="ECO:0007669"/>
    <property type="project" value="InterPro"/>
</dbReference>
<dbReference type="InterPro" id="IPR018485">
    <property type="entry name" value="FGGY_C"/>
</dbReference>
<evidence type="ECO:0000259" key="7">
    <source>
        <dbReference type="Pfam" id="PF02782"/>
    </source>
</evidence>
<dbReference type="HOGENOM" id="CLU_009281_3_0_11"/>
<feature type="domain" description="Carbohydrate kinase FGGY N-terminal" evidence="6">
    <location>
        <begin position="8"/>
        <end position="247"/>
    </location>
</feature>
<feature type="domain" description="Carbohydrate kinase FGGY C-terminal" evidence="7">
    <location>
        <begin position="288"/>
        <end position="444"/>
    </location>
</feature>
<evidence type="ECO:0000256" key="2">
    <source>
        <dbReference type="ARBA" id="ARBA00022629"/>
    </source>
</evidence>
<keyword evidence="2" id="KW-0119">Carbohydrate metabolism</keyword>
<dbReference type="RefSeq" id="WP_009153012.1">
    <property type="nucleotide sequence ID" value="NZ_CM001439.1"/>
</dbReference>
<dbReference type="InterPro" id="IPR018483">
    <property type="entry name" value="Carb_kinase_FGGY_CS"/>
</dbReference>